<dbReference type="EMBL" id="JAOSLC020000003">
    <property type="protein sequence ID" value="MDD7915123.1"/>
    <property type="molecule type" value="Genomic_DNA"/>
</dbReference>
<feature type="transmembrane region" description="Helical" evidence="1">
    <location>
        <begin position="388"/>
        <end position="406"/>
    </location>
</feature>
<feature type="transmembrane region" description="Helical" evidence="1">
    <location>
        <begin position="151"/>
        <end position="172"/>
    </location>
</feature>
<feature type="transmembrane region" description="Helical" evidence="1">
    <location>
        <begin position="234"/>
        <end position="253"/>
    </location>
</feature>
<accession>A0ABT5SAM4</accession>
<evidence type="ECO:0000313" key="2">
    <source>
        <dbReference type="EMBL" id="MDD7915123.1"/>
    </source>
</evidence>
<keyword evidence="1" id="KW-0812">Transmembrane</keyword>
<evidence type="ECO:0000313" key="3">
    <source>
        <dbReference type="Proteomes" id="UP001151478"/>
    </source>
</evidence>
<name>A0ABT5SAM4_9FLAO</name>
<feature type="transmembrane region" description="Helical" evidence="1">
    <location>
        <begin position="357"/>
        <end position="376"/>
    </location>
</feature>
<gene>
    <name evidence="2" type="ORF">N5A56_012180</name>
</gene>
<evidence type="ECO:0000256" key="1">
    <source>
        <dbReference type="SAM" id="Phobius"/>
    </source>
</evidence>
<reference evidence="2" key="1">
    <citation type="submission" date="2023-02" db="EMBL/GenBank/DDBJ databases">
        <title>Polaribacter ponticola sp. nov., isolated from seawater.</title>
        <authorList>
            <person name="Baek J.H."/>
            <person name="Kim J.M."/>
            <person name="Choi D.G."/>
            <person name="Jeon C.O."/>
        </authorList>
    </citation>
    <scope>NUCLEOTIDE SEQUENCE</scope>
    <source>
        <strain evidence="2">MSW5</strain>
    </source>
</reference>
<keyword evidence="2" id="KW-0436">Ligase</keyword>
<dbReference type="GO" id="GO:0016874">
    <property type="term" value="F:ligase activity"/>
    <property type="evidence" value="ECO:0007669"/>
    <property type="project" value="UniProtKB-KW"/>
</dbReference>
<feature type="transmembrane region" description="Helical" evidence="1">
    <location>
        <begin position="30"/>
        <end position="51"/>
    </location>
</feature>
<feature type="transmembrane region" description="Helical" evidence="1">
    <location>
        <begin position="6"/>
        <end position="23"/>
    </location>
</feature>
<organism evidence="2 3">
    <name type="scientific">Polaribacter ponticola</name>
    <dbReference type="NCBI Taxonomy" id="2978475"/>
    <lineage>
        <taxon>Bacteria</taxon>
        <taxon>Pseudomonadati</taxon>
        <taxon>Bacteroidota</taxon>
        <taxon>Flavobacteriia</taxon>
        <taxon>Flavobacteriales</taxon>
        <taxon>Flavobacteriaceae</taxon>
    </lineage>
</organism>
<dbReference type="Proteomes" id="UP001151478">
    <property type="component" value="Unassembled WGS sequence"/>
</dbReference>
<feature type="transmembrane region" description="Helical" evidence="1">
    <location>
        <begin position="211"/>
        <end position="227"/>
    </location>
</feature>
<keyword evidence="1" id="KW-0472">Membrane</keyword>
<feature type="transmembrane region" description="Helical" evidence="1">
    <location>
        <begin position="412"/>
        <end position="434"/>
    </location>
</feature>
<keyword evidence="3" id="KW-1185">Reference proteome</keyword>
<feature type="transmembrane region" description="Helical" evidence="1">
    <location>
        <begin position="71"/>
        <end position="92"/>
    </location>
</feature>
<comment type="caution">
    <text evidence="2">The sequence shown here is derived from an EMBL/GenBank/DDBJ whole genome shotgun (WGS) entry which is preliminary data.</text>
</comment>
<proteinExistence type="predicted"/>
<feature type="transmembrane region" description="Helical" evidence="1">
    <location>
        <begin position="179"/>
        <end position="199"/>
    </location>
</feature>
<feature type="transmembrane region" description="Helical" evidence="1">
    <location>
        <begin position="112"/>
        <end position="131"/>
    </location>
</feature>
<sequence>MCAFFFLFKLFSFNGNYVLSFFLEKEFSPFISAFLIFNILFFIIAPLAQISKIDPQLQIHVNNLPYNWQKTITANLYILIFNVVFFISYLVFKKRNKFVKPYQIRKEIPFDILVILLLSIIILIFNLDYIQQKLSTPTWKLQLDSAKSIKIVISKVLFSVPLAGIALCIMYFKKKGKKSINLIVVVSTLLIFLLLIVVFKNPFMEKRSGLGPIYFCILFLFWPKLFNTNIKTTLILYFSLILLMPILSVFTHVNASFSEVISNPKLITESINEDVLLSNFNTINFDAYANFLATIENVSDYGFSFGEQLTSAIFFFVPRSVWEAKPITSGQYIGNYLIDKHDFWFNNISNPFISEGYLNFGVFGVILFAFIFAYFFTKALQLLKSDDYLKKTLAFFIAIHMVYFLRGDFTNGFSQLILVSFGIYVIPKVIFYLYKGIKLW</sequence>
<keyword evidence="1" id="KW-1133">Transmembrane helix</keyword>
<protein>
    <submittedName>
        <fullName evidence="2">O-antigen ligase</fullName>
    </submittedName>
</protein>